<dbReference type="AlphaFoldDB" id="A0A1Z3NA70"/>
<organism evidence="2 3">
    <name type="scientific">Bdellovibrio bacteriovorus</name>
    <dbReference type="NCBI Taxonomy" id="959"/>
    <lineage>
        <taxon>Bacteria</taxon>
        <taxon>Pseudomonadati</taxon>
        <taxon>Bdellovibrionota</taxon>
        <taxon>Bdellovibrionia</taxon>
        <taxon>Bdellovibrionales</taxon>
        <taxon>Pseudobdellovibrionaceae</taxon>
        <taxon>Bdellovibrio</taxon>
    </lineage>
</organism>
<name>A0A1Z3NA70_BDEBC</name>
<dbReference type="EMBL" id="CP020946">
    <property type="protein sequence ID" value="ASD64370.1"/>
    <property type="molecule type" value="Genomic_DNA"/>
</dbReference>
<sequence length="144" mass="16121">MKYLMMVAVALVLSACATKKTKDLDFDDLPAEKKAAAKSSKSDKSPKADANPAEMARNSGIVVDPQDLALLDRMTKAVELYVHKGNKKEFNTLCKDKRFDCFVNDKYHPAKKKKTARGIPPYASGSKMGLQGEERIQLRYEFYP</sequence>
<feature type="region of interest" description="Disordered" evidence="1">
    <location>
        <begin position="35"/>
        <end position="57"/>
    </location>
</feature>
<accession>A0A1Z3NA70</accession>
<gene>
    <name evidence="2" type="ORF">B9G79_12735</name>
</gene>
<evidence type="ECO:0000256" key="1">
    <source>
        <dbReference type="SAM" id="MobiDB-lite"/>
    </source>
</evidence>
<dbReference type="Proteomes" id="UP000197003">
    <property type="component" value="Chromosome"/>
</dbReference>
<evidence type="ECO:0000313" key="3">
    <source>
        <dbReference type="Proteomes" id="UP000197003"/>
    </source>
</evidence>
<feature type="compositionally biased region" description="Basic and acidic residues" evidence="1">
    <location>
        <begin position="35"/>
        <end position="47"/>
    </location>
</feature>
<dbReference type="OrthoDB" id="9342786at2"/>
<dbReference type="RefSeq" id="WP_088565843.1">
    <property type="nucleotide sequence ID" value="NZ_CP020946.1"/>
</dbReference>
<dbReference type="PROSITE" id="PS51257">
    <property type="entry name" value="PROKAR_LIPOPROTEIN"/>
    <property type="match status" value="1"/>
</dbReference>
<reference evidence="2 3" key="1">
    <citation type="submission" date="2017-04" db="EMBL/GenBank/DDBJ databases">
        <title>Whole genome sequence of Bdellovibrio bacteriovorus strain SSB218315.</title>
        <authorList>
            <person name="Oyedara O."/>
            <person name="Rodriguez-Perez M.A."/>
        </authorList>
    </citation>
    <scope>NUCLEOTIDE SEQUENCE [LARGE SCALE GENOMIC DNA]</scope>
    <source>
        <strain evidence="2 3">SSB218315</strain>
    </source>
</reference>
<evidence type="ECO:0000313" key="2">
    <source>
        <dbReference type="EMBL" id="ASD64370.1"/>
    </source>
</evidence>
<evidence type="ECO:0008006" key="4">
    <source>
        <dbReference type="Google" id="ProtNLM"/>
    </source>
</evidence>
<proteinExistence type="predicted"/>
<protein>
    <recommendedName>
        <fullName evidence="4">Lipoprotein</fullName>
    </recommendedName>
</protein>